<dbReference type="GO" id="GO:1902201">
    <property type="term" value="P:negative regulation of bacterial-type flagellum-dependent cell motility"/>
    <property type="evidence" value="ECO:0007669"/>
    <property type="project" value="TreeGrafter"/>
</dbReference>
<protein>
    <recommendedName>
        <fullName evidence="1">GGDEF domain-containing protein</fullName>
    </recommendedName>
</protein>
<reference evidence="3" key="2">
    <citation type="submission" date="2015-08" db="EMBL/GenBank/DDBJ databases">
        <title>Draft Genome Sequence of a Heterotrophic Facultative Anaerobic Bacterium Ardenticatena maritima Strain 110S.</title>
        <authorList>
            <person name="Kawaichi S."/>
            <person name="Yoshida T."/>
            <person name="Sako Y."/>
            <person name="Nakamura R."/>
        </authorList>
    </citation>
    <scope>NUCLEOTIDE SEQUENCE [LARGE SCALE GENOMIC DNA]</scope>
    <source>
        <strain evidence="3">110S</strain>
    </source>
</reference>
<dbReference type="InterPro" id="IPR043128">
    <property type="entry name" value="Rev_trsase/Diguanyl_cyclase"/>
</dbReference>
<dbReference type="InParanoid" id="A0A0M9UBN3"/>
<dbReference type="Pfam" id="PF00990">
    <property type="entry name" value="GGDEF"/>
    <property type="match status" value="1"/>
</dbReference>
<dbReference type="Proteomes" id="UP000037784">
    <property type="component" value="Unassembled WGS sequence"/>
</dbReference>
<dbReference type="GO" id="GO:0052621">
    <property type="term" value="F:diguanylate cyclase activity"/>
    <property type="evidence" value="ECO:0007669"/>
    <property type="project" value="TreeGrafter"/>
</dbReference>
<dbReference type="SMART" id="SM00267">
    <property type="entry name" value="GGDEF"/>
    <property type="match status" value="1"/>
</dbReference>
<dbReference type="Pfam" id="PF13401">
    <property type="entry name" value="AAA_22"/>
    <property type="match status" value="1"/>
</dbReference>
<dbReference type="GO" id="GO:0043709">
    <property type="term" value="P:cell adhesion involved in single-species biofilm formation"/>
    <property type="evidence" value="ECO:0007669"/>
    <property type="project" value="TreeGrafter"/>
</dbReference>
<dbReference type="InterPro" id="IPR029787">
    <property type="entry name" value="Nucleotide_cyclase"/>
</dbReference>
<dbReference type="PANTHER" id="PTHR45138">
    <property type="entry name" value="REGULATORY COMPONENTS OF SENSORY TRANSDUCTION SYSTEM"/>
    <property type="match status" value="1"/>
</dbReference>
<organism evidence="2 3">
    <name type="scientific">Ardenticatena maritima</name>
    <dbReference type="NCBI Taxonomy" id="872965"/>
    <lineage>
        <taxon>Bacteria</taxon>
        <taxon>Bacillati</taxon>
        <taxon>Chloroflexota</taxon>
        <taxon>Ardenticatenia</taxon>
        <taxon>Ardenticatenales</taxon>
        <taxon>Ardenticatenaceae</taxon>
        <taxon>Ardenticatena</taxon>
    </lineage>
</organism>
<dbReference type="PANTHER" id="PTHR45138:SF9">
    <property type="entry name" value="DIGUANYLATE CYCLASE DGCM-RELATED"/>
    <property type="match status" value="1"/>
</dbReference>
<keyword evidence="3" id="KW-1185">Reference proteome</keyword>
<dbReference type="AlphaFoldDB" id="A0A0M9UBN3"/>
<dbReference type="InterPro" id="IPR027417">
    <property type="entry name" value="P-loop_NTPase"/>
</dbReference>
<dbReference type="RefSeq" id="WP_054491887.1">
    <property type="nucleotide sequence ID" value="NZ_BBZA01000022.1"/>
</dbReference>
<dbReference type="NCBIfam" id="TIGR00254">
    <property type="entry name" value="GGDEF"/>
    <property type="match status" value="1"/>
</dbReference>
<dbReference type="CDD" id="cd01949">
    <property type="entry name" value="GGDEF"/>
    <property type="match status" value="1"/>
</dbReference>
<dbReference type="Pfam" id="PF13191">
    <property type="entry name" value="AAA_16"/>
    <property type="match status" value="1"/>
</dbReference>
<sequence length="1161" mass="130867">MIDALTGAYTRVFLREILPQQLDVCKAAGSTLALFLMDLDHFKVINDSFGHARGDEALREFARRIRHVLRRGDILCRYGGDEFVVVAEGLSPSEASVLGERMLTSVAETPIPGTPPLSLSVSIGLALFPDDADTVETLLQVADTRHYEAKRRGRAQLVGPEQDAETVSARFYASSRLIERDAQMSAFRAFLQAMPQARRGLFAVHGEAGCGQTRFLQETAKLARLQGYTTLHIHAHEPRRHRIYGAFLSAQQRIPKLADTFLGRHHVAETIEAFVRDKHAQGLFITIDGAHMLDSGSVRSLVSLFESTIPQVAIAYAPAAPMTLRLLRQQAHLRESVTLAPLSKAGLTVWLRHALLHEPEHAFVEWLFQESGGKPAAASACLETLSAYGLLAFNGEHWVASPYITKVSLDASLKSLLFAEPTKNSIPVEANTFIGRASEIKHLTQQVQNHAFVSLVGPPGIGKTRLAKQFARELVVQTGWRAIFVDMHECVDAHQLPYAILHALGIQPDTDDVWRQVYMLLSEHTSLLVIDGADIHEEVPSLLARLQAHLSQVRILALARQPLDVPGAFVFFLPPFALPPETAVLHEIDRAESVLMFIHEARDAYERFAFGKEWQLWRDLVLCTRGIPFLIRLLAMWVDFHTPDEWHAMLQTCKQGARPSPTPVLNFLWEQFSAEEHTFLRLLAAAPVPMSSQLLQECIHVTPFFFSALVERAFLHVVGKRAVMHEMFRDYIQAQHASPEQMEEYRRLIAQRGARALPVPPQHYHAEQTQAWLRAMALDAPFWKWLLFHVDWLDDEEAAQVIERLARWFLTTGNVTEGADLFMRAAAQVASPFQQAHLHVWRARMLLHMRQPQAALPLLEEAAPFLRGALLEDALLTRAEALWAMGAHGQVQTILSTLKPHPEMPLHMRARFFLLKARAALHNQHTESAASLAQQAFQAALQGIAPHEVVEAAALLHALHQEDGYILSVREWFLRAIQYVEGLGHVYGRVQLYEQMGSLLLIWQEYEQAAALYAQIIQDAYQRISYATRMRLLLRYTHTLALQQRWQEAMLSLYLFVSQGGFRLITDEAMRWMAVLVALVVLWHEATRDEQMQIVHLLAKIPTDMMDATAHVLRAHVRIPQSDVKRPAQSAKDIWREVAVLVERQMFADALNGAEKNTSDT</sequence>
<dbReference type="InterPro" id="IPR050469">
    <property type="entry name" value="Diguanylate_Cyclase"/>
</dbReference>
<evidence type="ECO:0000313" key="3">
    <source>
        <dbReference type="Proteomes" id="UP000037784"/>
    </source>
</evidence>
<dbReference type="SUPFAM" id="SSF52540">
    <property type="entry name" value="P-loop containing nucleoside triphosphate hydrolases"/>
    <property type="match status" value="2"/>
</dbReference>
<dbReference type="Gene3D" id="3.30.70.270">
    <property type="match status" value="1"/>
</dbReference>
<evidence type="ECO:0000313" key="2">
    <source>
        <dbReference type="EMBL" id="GAP61957.1"/>
    </source>
</evidence>
<gene>
    <name evidence="2" type="ORF">ARMA_0380</name>
</gene>
<dbReference type="InterPro" id="IPR049945">
    <property type="entry name" value="AAA_22"/>
</dbReference>
<dbReference type="FunFam" id="3.30.70.270:FF:000001">
    <property type="entry name" value="Diguanylate cyclase domain protein"/>
    <property type="match status" value="1"/>
</dbReference>
<dbReference type="InterPro" id="IPR041664">
    <property type="entry name" value="AAA_16"/>
</dbReference>
<dbReference type="PROSITE" id="PS50887">
    <property type="entry name" value="GGDEF"/>
    <property type="match status" value="1"/>
</dbReference>
<evidence type="ECO:0000259" key="1">
    <source>
        <dbReference type="PROSITE" id="PS50887"/>
    </source>
</evidence>
<dbReference type="GO" id="GO:0016887">
    <property type="term" value="F:ATP hydrolysis activity"/>
    <property type="evidence" value="ECO:0007669"/>
    <property type="project" value="InterPro"/>
</dbReference>
<proteinExistence type="predicted"/>
<dbReference type="InterPro" id="IPR000160">
    <property type="entry name" value="GGDEF_dom"/>
</dbReference>
<comment type="caution">
    <text evidence="2">The sequence shown here is derived from an EMBL/GenBank/DDBJ whole genome shotgun (WGS) entry which is preliminary data.</text>
</comment>
<dbReference type="EMBL" id="BBZA01000022">
    <property type="protein sequence ID" value="GAP61957.1"/>
    <property type="molecule type" value="Genomic_DNA"/>
</dbReference>
<name>A0A0M9UBN3_9CHLR</name>
<reference evidence="2 3" key="1">
    <citation type="journal article" date="2015" name="Genome Announc.">
        <title>Draft Genome Sequence of a Heterotrophic Facultative Anaerobic Thermophilic Bacterium, Ardenticatena maritima Strain 110ST.</title>
        <authorList>
            <person name="Kawaichi S."/>
            <person name="Yoshida T."/>
            <person name="Sako Y."/>
            <person name="Nakamura R."/>
        </authorList>
    </citation>
    <scope>NUCLEOTIDE SEQUENCE [LARGE SCALE GENOMIC DNA]</scope>
    <source>
        <strain evidence="2 3">110S</strain>
    </source>
</reference>
<dbReference type="OrthoDB" id="33864at2"/>
<dbReference type="GO" id="GO:0005886">
    <property type="term" value="C:plasma membrane"/>
    <property type="evidence" value="ECO:0007669"/>
    <property type="project" value="TreeGrafter"/>
</dbReference>
<accession>A0A0M9UBN3</accession>
<dbReference type="SUPFAM" id="SSF55073">
    <property type="entry name" value="Nucleotide cyclase"/>
    <property type="match status" value="1"/>
</dbReference>
<dbReference type="Gene3D" id="3.40.50.300">
    <property type="entry name" value="P-loop containing nucleotide triphosphate hydrolases"/>
    <property type="match status" value="1"/>
</dbReference>
<feature type="domain" description="GGDEF" evidence="1">
    <location>
        <begin position="30"/>
        <end position="162"/>
    </location>
</feature>